<dbReference type="SUPFAM" id="SSF51735">
    <property type="entry name" value="NAD(P)-binding Rossmann-fold domains"/>
    <property type="match status" value="1"/>
</dbReference>
<comment type="caution">
    <text evidence="3">The sequence shown here is derived from an EMBL/GenBank/DDBJ whole genome shotgun (WGS) entry which is preliminary data.</text>
</comment>
<evidence type="ECO:0000256" key="1">
    <source>
        <dbReference type="ARBA" id="ARBA00022857"/>
    </source>
</evidence>
<evidence type="ECO:0000256" key="2">
    <source>
        <dbReference type="ARBA" id="ARBA00023002"/>
    </source>
</evidence>
<dbReference type="GO" id="GO:0030497">
    <property type="term" value="P:fatty acid elongation"/>
    <property type="evidence" value="ECO:0007669"/>
    <property type="project" value="TreeGrafter"/>
</dbReference>
<proteinExistence type="predicted"/>
<dbReference type="GO" id="GO:0016491">
    <property type="term" value="F:oxidoreductase activity"/>
    <property type="evidence" value="ECO:0007669"/>
    <property type="project" value="UniProtKB-KW"/>
</dbReference>
<dbReference type="InParanoid" id="A0A2K1R378"/>
<dbReference type="Gene3D" id="3.40.50.720">
    <property type="entry name" value="NAD(P)-binding Rossmann-like Domain"/>
    <property type="match status" value="1"/>
</dbReference>
<dbReference type="PIRSF" id="PIRSF000126">
    <property type="entry name" value="11-beta-HSD1"/>
    <property type="match status" value="1"/>
</dbReference>
<dbReference type="Proteomes" id="UP000243797">
    <property type="component" value="Unassembled WGS sequence"/>
</dbReference>
<dbReference type="PRINTS" id="PR00081">
    <property type="entry name" value="GDHRDH"/>
</dbReference>
<dbReference type="EMBL" id="NKHZ01000010">
    <property type="protein sequence ID" value="PNS21752.1"/>
    <property type="molecule type" value="Genomic_DNA"/>
</dbReference>
<name>A0A2K1R378_9PEZI</name>
<dbReference type="Pfam" id="PF00106">
    <property type="entry name" value="adh_short"/>
    <property type="match status" value="1"/>
</dbReference>
<organism evidence="3 4">
    <name type="scientific">Sphaceloma murrayae</name>
    <dbReference type="NCBI Taxonomy" id="2082308"/>
    <lineage>
        <taxon>Eukaryota</taxon>
        <taxon>Fungi</taxon>
        <taxon>Dikarya</taxon>
        <taxon>Ascomycota</taxon>
        <taxon>Pezizomycotina</taxon>
        <taxon>Dothideomycetes</taxon>
        <taxon>Dothideomycetidae</taxon>
        <taxon>Myriangiales</taxon>
        <taxon>Elsinoaceae</taxon>
        <taxon>Sphaceloma</taxon>
    </lineage>
</organism>
<accession>A0A2K1R378</accession>
<sequence length="339" mass="36596">MDTARILIGKLAARLEKLYPIQARSLTVPLSTIGLLTSSYIAYSTTSFLWQYLRPSSLLRYQHKKPFTTWALVTGASDGIGLGFAEALLSKGFNVILHGRNAEKIAGVKARLEAQYPSGQVLTVIADATSPDADIASIVSTVRSLPGPLTILINNVGGIPVGEKYESLDDAEVSTVDGLINVNLRFPTQLTKALIPILQENEPSLVMNIGSATGQLGMPYLCVYSGSKAYNLRWSQALGAEMLAQGKNVEVLGILVGNVMSGTNKIGADFFTCDSRTMAEAALARVGCGKSSVWGYWKHHLLFQTLEALPERMRLGQGIKLMNARKKAHLEIEAMAKGE</sequence>
<dbReference type="GO" id="GO:0005783">
    <property type="term" value="C:endoplasmic reticulum"/>
    <property type="evidence" value="ECO:0007669"/>
    <property type="project" value="TreeGrafter"/>
</dbReference>
<dbReference type="PANTHER" id="PTHR43086:SF2">
    <property type="entry name" value="HYDROXYSTEROID DEHYDROGENASE-LIKE PROTEIN 1"/>
    <property type="match status" value="1"/>
</dbReference>
<keyword evidence="2" id="KW-0560">Oxidoreductase</keyword>
<keyword evidence="4" id="KW-1185">Reference proteome</keyword>
<dbReference type="OrthoDB" id="47007at2759"/>
<dbReference type="STRING" id="2082308.A0A2K1R378"/>
<dbReference type="InterPro" id="IPR036291">
    <property type="entry name" value="NAD(P)-bd_dom_sf"/>
</dbReference>
<reference evidence="3 4" key="1">
    <citation type="submission" date="2017-06" db="EMBL/GenBank/DDBJ databases">
        <title>Draft genome sequence of a variant of Elsinoe murrayae.</title>
        <authorList>
            <person name="Cheng Q."/>
        </authorList>
    </citation>
    <scope>NUCLEOTIDE SEQUENCE [LARGE SCALE GENOMIC DNA]</scope>
    <source>
        <strain evidence="3 4">CQ-2017a</strain>
    </source>
</reference>
<evidence type="ECO:0000313" key="4">
    <source>
        <dbReference type="Proteomes" id="UP000243797"/>
    </source>
</evidence>
<dbReference type="PANTHER" id="PTHR43086">
    <property type="entry name" value="VERY-LONG-CHAIN 3-OXOOACYL-COA REDUCTASE"/>
    <property type="match status" value="1"/>
</dbReference>
<evidence type="ECO:0008006" key="5">
    <source>
        <dbReference type="Google" id="ProtNLM"/>
    </source>
</evidence>
<dbReference type="InterPro" id="IPR002347">
    <property type="entry name" value="SDR_fam"/>
</dbReference>
<protein>
    <recommendedName>
        <fullName evidence="5">Very-long-chain 3-oxoacyl-CoA reductase</fullName>
    </recommendedName>
</protein>
<dbReference type="AlphaFoldDB" id="A0A2K1R378"/>
<evidence type="ECO:0000313" key="3">
    <source>
        <dbReference type="EMBL" id="PNS21752.1"/>
    </source>
</evidence>
<gene>
    <name evidence="3" type="ORF">CAC42_1606</name>
</gene>
<keyword evidence="1" id="KW-0521">NADP</keyword>